<evidence type="ECO:0000256" key="1">
    <source>
        <dbReference type="SAM" id="MobiDB-lite"/>
    </source>
</evidence>
<sequence length="49" mass="5652">MRSLQRFVDFPTQRHAKPQTLRTPRGHGATAHTREKARSPRTPGLLFLQ</sequence>
<evidence type="ECO:0000313" key="2">
    <source>
        <dbReference type="EMBL" id="AEW96428.1"/>
    </source>
</evidence>
<dbReference type="AlphaFoldDB" id="G8WXB7"/>
<organism evidence="2 3">
    <name type="scientific">Streptantibioticus cattleyicolor (strain ATCC 35852 / DSM 46488 / JCM 4925 / NBRC 14057 / NRRL 8057)</name>
    <name type="common">Streptomyces cattleya</name>
    <dbReference type="NCBI Taxonomy" id="1003195"/>
    <lineage>
        <taxon>Bacteria</taxon>
        <taxon>Bacillati</taxon>
        <taxon>Actinomycetota</taxon>
        <taxon>Actinomycetes</taxon>
        <taxon>Kitasatosporales</taxon>
        <taxon>Streptomycetaceae</taxon>
        <taxon>Streptantibioticus</taxon>
    </lineage>
</organism>
<evidence type="ECO:0000313" key="3">
    <source>
        <dbReference type="Proteomes" id="UP000007842"/>
    </source>
</evidence>
<reference evidence="3" key="1">
    <citation type="submission" date="2011-12" db="EMBL/GenBank/DDBJ databases">
        <title>Complete genome sequence of Streptomyces cattleya strain DSM 46488.</title>
        <authorList>
            <person name="Ou H.-Y."/>
            <person name="Li P."/>
            <person name="Zhao C."/>
            <person name="O'Hagan D."/>
            <person name="Deng Z."/>
        </authorList>
    </citation>
    <scope>NUCLEOTIDE SEQUENCE [LARGE SCALE GENOMIC DNA]</scope>
    <source>
        <strain evidence="3">ATCC 35852 / DSM 46488 / JCM 4925 / NBRC 14057 / NRRL 8057</strain>
    </source>
</reference>
<name>G8WXB7_STREN</name>
<proteinExistence type="predicted"/>
<dbReference type="KEGG" id="scy:SCATT_40570"/>
<feature type="region of interest" description="Disordered" evidence="1">
    <location>
        <begin position="1"/>
        <end position="49"/>
    </location>
</feature>
<dbReference type="Proteomes" id="UP000007842">
    <property type="component" value="Chromosome"/>
</dbReference>
<accession>G8WXB7</accession>
<dbReference type="EMBL" id="CP003219">
    <property type="protein sequence ID" value="AEW96428.1"/>
    <property type="molecule type" value="Genomic_DNA"/>
</dbReference>
<dbReference type="HOGENOM" id="CLU_3141061_0_0_11"/>
<keyword evidence="3" id="KW-1185">Reference proteome</keyword>
<protein>
    <submittedName>
        <fullName evidence="2">Uncharacterized protein</fullName>
    </submittedName>
</protein>
<gene>
    <name evidence="2" type="ordered locus">SCATT_40570</name>
</gene>